<name>A0AAD1DPE7_CHRNA</name>
<gene>
    <name evidence="3" type="ORF">EG343_06480</name>
</gene>
<dbReference type="InterPro" id="IPR006827">
    <property type="entry name" value="Lant_deHydtase_N"/>
</dbReference>
<sequence length="1008" mass="119184">MQHLNDAMMAKDIHAVKRYFGETIFLNAVYLASRTFYYTALDWLNDKETAFDPSDRILQSLYKYYSRMCTRCTPYGLFAGFNSGKTHQGETNILLKSNDYTLKVRTDVLFLRKLKDLIIAEDNEKIPYFLNNTLYTSGDNWRYISWSKRYDYEIAEVPINPILSSIIDQAQNGTTILEIKNLISQQISGIDDQEIIEYINSLIESKILVDKLPPYMTSLEDPLSELQKYLSQYGYKTDSLQSIAKIQNKTYDIFTSDRIVEEIENKAEEFADIIEENRQIVQIDSIIPLTEQSINQKVISLLSKRTEELIPLVKSKPHHRLTNFTKRFIRKFESMEVPLVKALDPDFGVGYDYHISGNLEETPLLDELYFTFESPENHESVPPIVRLVLDKYIHCFSPENFTPITLTEQDVKEVGKKQDPPLNFGYNNHIFGSFICKSQQDVDSGNFKFLTVSPIPTPLANIILSRFAYHDPELAENLKTISEKDSEDRIYVELLHHREDRLGNVLQRPNFHTYELPYASESKNNDDSVILINDIYIRFENGRLKLRSKRLNKEIKPKYTNAYNYGENQLPVIKFLGDYQFSGIDLGFLWNWGFLEKNSFLPRVEYKEFILSEACWRIDMDKEMTAEKLKKLVINKCIPQFCTIKERDNVLVLDTTNETCLHILARNITKEDIFLYEYFEPLQLPDENGKAFASEFIFPFTVKEEKTSPANHFSHHTETKKRKYIPGDEWSFYKIYTSHKYADTIITEVLADYVEHFEQDDSEHPWFFLRFQDPEYHVRFRIKRKINEESLQYLNNRLSVLLENDMISSFEIDTYKQEIERYGAENIELSEKFFYYDSLAVMNFLKIEDLNEEIRWKTGVFSLNQLMNDFQVSLDDRIHLFEQLYQTFLPEHVDHSNPEYVQKFKKSIDKKYRDNRDYLEAVLRQHDYSEIEDFIQPFITRSENIRELTSLIKNTKSGSSYITLLQDYVHMNMNRIFLTKARMHEFVIYFFMFKTYNSIKHRKQNAEA</sequence>
<reference evidence="3 4" key="1">
    <citation type="submission" date="2018-11" db="EMBL/GenBank/DDBJ databases">
        <title>Proposal to divide the Flavobacteriaceae and reorganize its genera based on Amino Acid Identity values calculated from whole genome sequences.</title>
        <authorList>
            <person name="Nicholson A.C."/>
            <person name="Gulvik C.A."/>
            <person name="Whitney A.M."/>
            <person name="Humrighouse B.W."/>
            <person name="Bell M."/>
            <person name="Holmes B."/>
            <person name="Steigerwalt A.G."/>
            <person name="Villarma A."/>
            <person name="Sheth M."/>
            <person name="Batra D."/>
            <person name="Pryor J."/>
            <person name="Bernardet J.-F."/>
            <person name="Hugo C."/>
            <person name="Kampfer P."/>
            <person name="Newman J."/>
            <person name="McQuiston J.R."/>
        </authorList>
    </citation>
    <scope>NUCLEOTIDE SEQUENCE [LARGE SCALE GENOMIC DNA]</scope>
    <source>
        <strain evidence="3 4">G0041</strain>
    </source>
</reference>
<dbReference type="InterPro" id="IPR023809">
    <property type="entry name" value="Thiopep_bacteriocin_synth_dom"/>
</dbReference>
<evidence type="ECO:0000313" key="4">
    <source>
        <dbReference type="Proteomes" id="UP000278288"/>
    </source>
</evidence>
<feature type="domain" description="Lantibiotic dehydratase N-terminal" evidence="1">
    <location>
        <begin position="25"/>
        <end position="664"/>
    </location>
</feature>
<evidence type="ECO:0000259" key="1">
    <source>
        <dbReference type="Pfam" id="PF04738"/>
    </source>
</evidence>
<protein>
    <submittedName>
        <fullName evidence="3">Lantibiotic dehydratase</fullName>
    </submittedName>
</protein>
<proteinExistence type="predicted"/>
<dbReference type="NCBIfam" id="TIGR03891">
    <property type="entry name" value="thiopep_ocin"/>
    <property type="match status" value="1"/>
</dbReference>
<dbReference type="Pfam" id="PF04738">
    <property type="entry name" value="Lant_dehydr_N"/>
    <property type="match status" value="1"/>
</dbReference>
<keyword evidence="4" id="KW-1185">Reference proteome</keyword>
<dbReference type="AlphaFoldDB" id="A0AAD1DPE7"/>
<dbReference type="EMBL" id="CP033923">
    <property type="protein sequence ID" value="AZA90287.1"/>
    <property type="molecule type" value="Genomic_DNA"/>
</dbReference>
<dbReference type="Proteomes" id="UP000278288">
    <property type="component" value="Chromosome"/>
</dbReference>
<dbReference type="Pfam" id="PF14028">
    <property type="entry name" value="Lant_dehydr_C"/>
    <property type="match status" value="1"/>
</dbReference>
<feature type="domain" description="Thiopeptide-type bacteriocin biosynthesis" evidence="2">
    <location>
        <begin position="730"/>
        <end position="996"/>
    </location>
</feature>
<dbReference type="KEGG" id="cnk:EG343_06480"/>
<organism evidence="3 4">
    <name type="scientific">Chryseobacterium nakagawai</name>
    <dbReference type="NCBI Taxonomy" id="1241982"/>
    <lineage>
        <taxon>Bacteria</taxon>
        <taxon>Pseudomonadati</taxon>
        <taxon>Bacteroidota</taxon>
        <taxon>Flavobacteriia</taxon>
        <taxon>Flavobacteriales</taxon>
        <taxon>Weeksellaceae</taxon>
        <taxon>Chryseobacterium group</taxon>
        <taxon>Chryseobacterium</taxon>
    </lineage>
</organism>
<accession>A0AAD1DPE7</accession>
<evidence type="ECO:0000313" key="3">
    <source>
        <dbReference type="EMBL" id="AZA90287.1"/>
    </source>
</evidence>
<evidence type="ECO:0000259" key="2">
    <source>
        <dbReference type="Pfam" id="PF14028"/>
    </source>
</evidence>